<comment type="caution">
    <text evidence="1">The sequence shown here is derived from an EMBL/GenBank/DDBJ whole genome shotgun (WGS) entry which is preliminary data.</text>
</comment>
<dbReference type="AlphaFoldDB" id="A0AAD6ZSJ9"/>
<evidence type="ECO:0000313" key="2">
    <source>
        <dbReference type="Proteomes" id="UP001218218"/>
    </source>
</evidence>
<gene>
    <name evidence="1" type="ORF">DFH08DRAFT_939165</name>
</gene>
<organism evidence="1 2">
    <name type="scientific">Mycena albidolilacea</name>
    <dbReference type="NCBI Taxonomy" id="1033008"/>
    <lineage>
        <taxon>Eukaryota</taxon>
        <taxon>Fungi</taxon>
        <taxon>Dikarya</taxon>
        <taxon>Basidiomycota</taxon>
        <taxon>Agaricomycotina</taxon>
        <taxon>Agaricomycetes</taxon>
        <taxon>Agaricomycetidae</taxon>
        <taxon>Agaricales</taxon>
        <taxon>Marasmiineae</taxon>
        <taxon>Mycenaceae</taxon>
        <taxon>Mycena</taxon>
    </lineage>
</organism>
<name>A0AAD6ZSJ9_9AGAR</name>
<proteinExistence type="predicted"/>
<dbReference type="EMBL" id="JARIHO010000030">
    <property type="protein sequence ID" value="KAJ7336878.1"/>
    <property type="molecule type" value="Genomic_DNA"/>
</dbReference>
<accession>A0AAD6ZSJ9</accession>
<evidence type="ECO:0000313" key="1">
    <source>
        <dbReference type="EMBL" id="KAJ7336878.1"/>
    </source>
</evidence>
<reference evidence="1" key="1">
    <citation type="submission" date="2023-03" db="EMBL/GenBank/DDBJ databases">
        <title>Massive genome expansion in bonnet fungi (Mycena s.s.) driven by repeated elements and novel gene families across ecological guilds.</title>
        <authorList>
            <consortium name="Lawrence Berkeley National Laboratory"/>
            <person name="Harder C.B."/>
            <person name="Miyauchi S."/>
            <person name="Viragh M."/>
            <person name="Kuo A."/>
            <person name="Thoen E."/>
            <person name="Andreopoulos B."/>
            <person name="Lu D."/>
            <person name="Skrede I."/>
            <person name="Drula E."/>
            <person name="Henrissat B."/>
            <person name="Morin E."/>
            <person name="Kohler A."/>
            <person name="Barry K."/>
            <person name="LaButti K."/>
            <person name="Morin E."/>
            <person name="Salamov A."/>
            <person name="Lipzen A."/>
            <person name="Mereny Z."/>
            <person name="Hegedus B."/>
            <person name="Baldrian P."/>
            <person name="Stursova M."/>
            <person name="Weitz H."/>
            <person name="Taylor A."/>
            <person name="Grigoriev I.V."/>
            <person name="Nagy L.G."/>
            <person name="Martin F."/>
            <person name="Kauserud H."/>
        </authorList>
    </citation>
    <scope>NUCLEOTIDE SEQUENCE</scope>
    <source>
        <strain evidence="1">CBHHK002</strain>
    </source>
</reference>
<protein>
    <submittedName>
        <fullName evidence="1">Uncharacterized protein</fullName>
    </submittedName>
</protein>
<dbReference type="Proteomes" id="UP001218218">
    <property type="component" value="Unassembled WGS sequence"/>
</dbReference>
<sequence length="319" mass="34965">MTIVEQQQGCRRTAGASFNVWKTLVAFLQLCGAVLIESFFLPTSEYALQGATNLRTNLKPGTIDSIECRPVNSQNSTKQKIRESGRAAAVAEHCLESGLMGIKSATPPPPASDPKFLARYNSSDAYNHTIVTPPRPIYSSANLTRQLPTSNSKIMAEFQQKVEFLVPEALGGRQFQSRRVGNARQPLPIRGLNGHTLGNVDNILARRGSTFWAAHCNFHEAGEDIKKDQDAISTALGTPFTGHGYGKSNKSGWDDATEVTLLSGQDSSMGMHTPVDLRDAKTNNIKITQDELCFCPHEALPGTHHTFIEKGWPFGRDRE</sequence>
<keyword evidence="2" id="KW-1185">Reference proteome</keyword>